<dbReference type="KEGG" id="oho:Oweho_3351"/>
<dbReference type="eggNOG" id="ENOG502Z869">
    <property type="taxonomic scope" value="Bacteria"/>
</dbReference>
<dbReference type="RefSeq" id="WP_014203649.1">
    <property type="nucleotide sequence ID" value="NC_016599.1"/>
</dbReference>
<dbReference type="HOGENOM" id="CLU_003593_0_0_10"/>
<dbReference type="Proteomes" id="UP000005631">
    <property type="component" value="Chromosome"/>
</dbReference>
<keyword evidence="1" id="KW-0732">Signal</keyword>
<evidence type="ECO:0000313" key="2">
    <source>
        <dbReference type="EMBL" id="AEV34302.1"/>
    </source>
</evidence>
<accession>G8R4Y8</accession>
<feature type="chain" id="PRO_5003515511" evidence="1">
    <location>
        <begin position="21"/>
        <end position="1471"/>
    </location>
</feature>
<evidence type="ECO:0000313" key="3">
    <source>
        <dbReference type="Proteomes" id="UP000005631"/>
    </source>
</evidence>
<dbReference type="STRING" id="926562.Oweho_3351"/>
<evidence type="ECO:0000256" key="1">
    <source>
        <dbReference type="SAM" id="SignalP"/>
    </source>
</evidence>
<name>G8R4Y8_OWEHD</name>
<sequence length="1471" mass="167842">MMKKALLSTLFLLLGLSLNAQKFKKFTSQKEAYLKELGDYLKETDVNKKDELEPFLLEVTTVWNSGGISDQEAQEIYKISNHFLKKRVSGYQAWNDFFKVIIHMESNEEENMLLSWLADLETFSDKNPARFTEDYLRTMYLTFYEYTFFDDGRVKWRAEAGDYEYGFEGEPVFKFEAADIWGYYKNDSTFIEATEGLFYPKRYEFVGEGGNVYFTRVKLTQDTAYAELRNYKLNVRKTDFEADSVKLTTLIFLKEPTMGKFEEKLTSQSGGGGTFPRFTSYRSDITIPDIVPGADYEGGFSMIGSKFYGGGTGGNRAKLSFKYEGKKVVSAEADRFLLRLDKIESEEVRVTIYIEEDSIFHPKVTARYLPERKQLSIIRGKEGLGQTPFSDSYHNLDMTFEVLSWKMDEPMMSISNMNLGSESPVIFESSQYFRGQRFSALTGLDTKNPLFRLQEMSNAYGKRDFTVEEVAYFMRMDESNAHIFMMNMSIRGFVKYDLQKREAYFNDKIYEYIQDFKKERDYDVIRFVSNMSQGSNAQLSLLSHEMEINGVQAVALSDSQKVGLFPVDQKIVVHKDLNFDFDGRITAGRFTYWGDLFKFNYDQFRINMENIDSMRFKVESFDVNALGQRELKTVKTVLQGLTGELLIDDPRNKSGQKEYTEYPIFKSAKDSYVYYDKKDIFNRVYNREEFYVRLDPFEIDSLDNITTQGLQFAGTFTSAGIFPDMDQVLKVQPDYSLGFTTETPPGGLAAYGGKGTFSNTLSLSNKGLRGDGQIDYLNSVATSDEFFFFPDSTDGIANNYEITAQVAGPETPHAVGLGVKLHWEPKNDVLYTTSQATPFAMYDDVGMITTGTLAHSPTALRGDAKLEFLNAETKSKDFLFKNRKFSSDKMAFKVRANPEKEWGFGMDDANGIVDFDKEKGDFYLNNPADYFSFPANKYICYMDYAKWEIPAKAINVKKTGSQASSKMISVHPRQDSLQFVAGNTRFFLENSLLESFKVPNIDVADASIFPDTGYVAIEENAHMRTLNNAAIQANRTTKYHDFYGGIIDITSRKKYIGQADYEYIDQDGTPWPIRFNEIKADTSQTTVGRAVVTREEGFYMSPYFAYFGKVGLRADRKALAFEGSTHIESNCAAVETDWFDFKSIVDPSNIVIDLPEVDPDDKTKTLASGIYLAHDTIGGYAAFLSKKVSPADKQMFFANGKLYFDEAISSYVITTAERLENADAKGNYLAFNSTNCTMYGEGVMSLGDGKSQLKINSWGTIDYNLENDVMEMDLVLGLDFFFSDDILKLMATTINKETLLEGVDLSRPAFKAAVNTELKEKEKRKFNSDISSFGAPSKMPEELENTLFFAELHMKWTPEAVSFLSDGKIGIGTLGEYGVNKKLEGYVEIQRKRRGDEVYLYLAPDRSTDYYFEYKRNMMSVYSNDDAVMDVIKNLDLDKRRNEEKGKPPFTYTIGTKGKMSRFLNRFEKFE</sequence>
<feature type="signal peptide" evidence="1">
    <location>
        <begin position="1"/>
        <end position="20"/>
    </location>
</feature>
<dbReference type="EMBL" id="CP003156">
    <property type="protein sequence ID" value="AEV34302.1"/>
    <property type="molecule type" value="Genomic_DNA"/>
</dbReference>
<dbReference type="OrthoDB" id="1465441at2"/>
<reference evidence="2 3" key="1">
    <citation type="journal article" date="2012" name="Stand. Genomic Sci.">
        <title>Genome sequence of the orange-pigmented seawater bacterium Owenweeksia hongkongensis type strain (UST20020801(T)).</title>
        <authorList>
            <person name="Riedel T."/>
            <person name="Held B."/>
            <person name="Nolan M."/>
            <person name="Lucas S."/>
            <person name="Lapidus A."/>
            <person name="Tice H."/>
            <person name="Del Rio T.G."/>
            <person name="Cheng J.F."/>
            <person name="Han C."/>
            <person name="Tapia R."/>
            <person name="Goodwin L.A."/>
            <person name="Pitluck S."/>
            <person name="Liolios K."/>
            <person name="Mavromatis K."/>
            <person name="Pagani I."/>
            <person name="Ivanova N."/>
            <person name="Mikhailova N."/>
            <person name="Pati A."/>
            <person name="Chen A."/>
            <person name="Palaniappan K."/>
            <person name="Rohde M."/>
            <person name="Tindall B.J."/>
            <person name="Detter J.C."/>
            <person name="Goker M."/>
            <person name="Woyke T."/>
            <person name="Bristow J."/>
            <person name="Eisen J.A."/>
            <person name="Markowitz V."/>
            <person name="Hugenholtz P."/>
            <person name="Klenk H.P."/>
            <person name="Kyrpides N.C."/>
        </authorList>
    </citation>
    <scope>NUCLEOTIDE SEQUENCE</scope>
    <source>
        <strain evidence="3">DSM 17368 / JCM 12287 / NRRL B-23963</strain>
    </source>
</reference>
<gene>
    <name evidence="2" type="ordered locus">Oweho_3351</name>
</gene>
<organism evidence="2 3">
    <name type="scientific">Owenweeksia hongkongensis (strain DSM 17368 / CIP 108786 / JCM 12287 / NRRL B-23963 / UST20020801)</name>
    <dbReference type="NCBI Taxonomy" id="926562"/>
    <lineage>
        <taxon>Bacteria</taxon>
        <taxon>Pseudomonadati</taxon>
        <taxon>Bacteroidota</taxon>
        <taxon>Flavobacteriia</taxon>
        <taxon>Flavobacteriales</taxon>
        <taxon>Owenweeksiaceae</taxon>
        <taxon>Owenweeksia</taxon>
    </lineage>
</organism>
<protein>
    <submittedName>
        <fullName evidence="2">Uncharacterized protein</fullName>
    </submittedName>
</protein>
<proteinExistence type="predicted"/>
<keyword evidence="3" id="KW-1185">Reference proteome</keyword>